<sequence>MHFRRSTSLFALGATASMLAMSAPAALAHDSVIGGNVVSDSPLQEFPEEITLEFSAVPRDDFNTFAVTDTKTGEVLFDAEPEIEQRELTVEVPDDVKPGPGEYQVGFQITSSDGHATRGSVPFSVAGSADGAAGDAAESHDANDDAAKQDETNSEGLPPAALWALGIVGVLAIVAVVIMAGAKMRRANDLDS</sequence>
<keyword evidence="4" id="KW-1133">Transmembrane helix</keyword>
<feature type="transmembrane region" description="Helical" evidence="4">
    <location>
        <begin position="160"/>
        <end position="182"/>
    </location>
</feature>
<proteinExistence type="predicted"/>
<evidence type="ECO:0000256" key="1">
    <source>
        <dbReference type="ARBA" id="ARBA00022729"/>
    </source>
</evidence>
<dbReference type="GO" id="GO:0042597">
    <property type="term" value="C:periplasmic space"/>
    <property type="evidence" value="ECO:0007669"/>
    <property type="project" value="InterPro"/>
</dbReference>
<dbReference type="SUPFAM" id="SSF81296">
    <property type="entry name" value="E set domains"/>
    <property type="match status" value="1"/>
</dbReference>
<evidence type="ECO:0000256" key="2">
    <source>
        <dbReference type="ARBA" id="ARBA00023008"/>
    </source>
</evidence>
<keyword evidence="1 5" id="KW-0732">Signal</keyword>
<dbReference type="Pfam" id="PF04234">
    <property type="entry name" value="CopC"/>
    <property type="match status" value="1"/>
</dbReference>
<evidence type="ECO:0000256" key="3">
    <source>
        <dbReference type="SAM" id="MobiDB-lite"/>
    </source>
</evidence>
<keyword evidence="2" id="KW-0186">Copper</keyword>
<evidence type="ECO:0000256" key="4">
    <source>
        <dbReference type="SAM" id="Phobius"/>
    </source>
</evidence>
<dbReference type="InterPro" id="IPR014756">
    <property type="entry name" value="Ig_E-set"/>
</dbReference>
<feature type="compositionally biased region" description="Low complexity" evidence="3">
    <location>
        <begin position="124"/>
        <end position="136"/>
    </location>
</feature>
<dbReference type="InterPro" id="IPR014755">
    <property type="entry name" value="Cu-Rt/internalin_Ig-like"/>
</dbReference>
<dbReference type="Proteomes" id="UP000218690">
    <property type="component" value="Unassembled WGS sequence"/>
</dbReference>
<dbReference type="AlphaFoldDB" id="A0A2A4AL72"/>
<evidence type="ECO:0000256" key="5">
    <source>
        <dbReference type="SAM" id="SignalP"/>
    </source>
</evidence>
<comment type="caution">
    <text evidence="7">The sequence shown here is derived from an EMBL/GenBank/DDBJ whole genome shotgun (WGS) entry which is preliminary data.</text>
</comment>
<dbReference type="InterPro" id="IPR007348">
    <property type="entry name" value="CopC_dom"/>
</dbReference>
<dbReference type="EMBL" id="NWBP01000022">
    <property type="protein sequence ID" value="PCC82858.1"/>
    <property type="molecule type" value="Genomic_DNA"/>
</dbReference>
<gene>
    <name evidence="7" type="ORF">COM45_06725</name>
</gene>
<evidence type="ECO:0000313" key="8">
    <source>
        <dbReference type="Proteomes" id="UP000218690"/>
    </source>
</evidence>
<evidence type="ECO:0000313" key="7">
    <source>
        <dbReference type="EMBL" id="PCC82858.1"/>
    </source>
</evidence>
<dbReference type="GO" id="GO:0005507">
    <property type="term" value="F:copper ion binding"/>
    <property type="evidence" value="ECO:0007669"/>
    <property type="project" value="InterPro"/>
</dbReference>
<name>A0A2A4AL72_9CORY</name>
<protein>
    <submittedName>
        <fullName evidence="7">Copper resistance protein</fullName>
    </submittedName>
</protein>
<reference evidence="7 8" key="1">
    <citation type="submission" date="2017-09" db="EMBL/GenBank/DDBJ databases">
        <title>Draft Genome Sequence of Corynebacterium accolens AH4003.</title>
        <authorList>
            <person name="Chen Y."/>
            <person name="Oosthuysen W.F."/>
            <person name="Kelley S."/>
            <person name="Horswill A."/>
        </authorList>
    </citation>
    <scope>NUCLEOTIDE SEQUENCE [LARGE SCALE GENOMIC DNA]</scope>
    <source>
        <strain evidence="7 8">AH4003</strain>
    </source>
</reference>
<feature type="chain" id="PRO_5013127878" evidence="5">
    <location>
        <begin position="29"/>
        <end position="192"/>
    </location>
</feature>
<feature type="region of interest" description="Disordered" evidence="3">
    <location>
        <begin position="118"/>
        <end position="154"/>
    </location>
</feature>
<evidence type="ECO:0000259" key="6">
    <source>
        <dbReference type="Pfam" id="PF04234"/>
    </source>
</evidence>
<organism evidence="7 8">
    <name type="scientific">Corynebacterium accolens</name>
    <dbReference type="NCBI Taxonomy" id="38284"/>
    <lineage>
        <taxon>Bacteria</taxon>
        <taxon>Bacillati</taxon>
        <taxon>Actinomycetota</taxon>
        <taxon>Actinomycetes</taxon>
        <taxon>Mycobacteriales</taxon>
        <taxon>Corynebacteriaceae</taxon>
        <taxon>Corynebacterium</taxon>
    </lineage>
</organism>
<feature type="signal peptide" evidence="5">
    <location>
        <begin position="1"/>
        <end position="28"/>
    </location>
</feature>
<feature type="domain" description="CopC" evidence="6">
    <location>
        <begin position="29"/>
        <end position="125"/>
    </location>
</feature>
<keyword evidence="4" id="KW-0472">Membrane</keyword>
<accession>A0A2A4AL72</accession>
<keyword evidence="4" id="KW-0812">Transmembrane</keyword>
<feature type="compositionally biased region" description="Basic and acidic residues" evidence="3">
    <location>
        <begin position="137"/>
        <end position="151"/>
    </location>
</feature>
<dbReference type="GO" id="GO:0046688">
    <property type="term" value="P:response to copper ion"/>
    <property type="evidence" value="ECO:0007669"/>
    <property type="project" value="InterPro"/>
</dbReference>
<dbReference type="Gene3D" id="2.60.40.1220">
    <property type="match status" value="1"/>
</dbReference>